<proteinExistence type="predicted"/>
<feature type="compositionally biased region" description="Low complexity" evidence="1">
    <location>
        <begin position="276"/>
        <end position="294"/>
    </location>
</feature>
<evidence type="ECO:0000259" key="2">
    <source>
        <dbReference type="Pfam" id="PF04685"/>
    </source>
</evidence>
<dbReference type="GO" id="GO:0008422">
    <property type="term" value="F:beta-glucosidase activity"/>
    <property type="evidence" value="ECO:0007669"/>
    <property type="project" value="TreeGrafter"/>
</dbReference>
<feature type="compositionally biased region" description="Low complexity" evidence="1">
    <location>
        <begin position="43"/>
        <end position="60"/>
    </location>
</feature>
<dbReference type="AlphaFoldDB" id="A0A8J4PXL4"/>
<evidence type="ECO:0000259" key="3">
    <source>
        <dbReference type="Pfam" id="PF12215"/>
    </source>
</evidence>
<accession>A0A8J4PXL4</accession>
<dbReference type="Gene3D" id="1.50.10.10">
    <property type="match status" value="1"/>
</dbReference>
<dbReference type="Proteomes" id="UP000695562">
    <property type="component" value="Unassembled WGS sequence"/>
</dbReference>
<evidence type="ECO:0000313" key="5">
    <source>
        <dbReference type="Proteomes" id="UP000695562"/>
    </source>
</evidence>
<evidence type="ECO:0008006" key="6">
    <source>
        <dbReference type="Google" id="ProtNLM"/>
    </source>
</evidence>
<dbReference type="EMBL" id="AJWJ01000048">
    <property type="protein sequence ID" value="KAF2076803.1"/>
    <property type="molecule type" value="Genomic_DNA"/>
</dbReference>
<dbReference type="PANTHER" id="PTHR12654">
    <property type="entry name" value="BILE ACID BETA-GLUCOSIDASE-RELATED"/>
    <property type="match status" value="1"/>
</dbReference>
<feature type="region of interest" description="Disordered" evidence="1">
    <location>
        <begin position="186"/>
        <end position="219"/>
    </location>
</feature>
<dbReference type="SUPFAM" id="SSF48208">
    <property type="entry name" value="Six-hairpin glycosidases"/>
    <property type="match status" value="1"/>
</dbReference>
<gene>
    <name evidence="4" type="ORF">CYY_001880</name>
</gene>
<protein>
    <recommendedName>
        <fullName evidence="6">Glucosylceramidase</fullName>
    </recommendedName>
</protein>
<sequence length="1203" mass="136138">MEDLFNLNGQDKDIEEYEEILIDAVSPRQSLQSNNMFGTPFSNNNNNNSNNSNYYDNKNTTTNTTATTTYNSNNDSYDDIFFGQTNKGDSKHFSPLSNRFNPRNASTEDINLTFNFDDYGEKTIPPPPLTGSHNNISTSTSSTSSPFLDDTDDQTFSAIDITSSNNNILNNNINISHSNNSINNNSNSNINSNSNSSTVLSPTIPTTTTTTTSTIANNNNSSNNMLSFNFFSSSSTQTTTTTSNTLLSPSIEEVEEKQDSFILPMTSHNNSSNAVQSPPSQNNINSPTTSSTTTTTSIFNLNTLKKAINTTADKLNFSTDRFWNDLGEDHVTADDHSNEFEKWLRLGEDIPHYAWSRRLDQNFADHKQFNVSIWQGLKLMGLGYRMWKYVKKELTAGRLPIMDPFNLPKPGPIMGVPIGGIGSGSINRGWKGDFVRWNLESGIVSNQVVDTDKFSVFINFHDAQYNNVGSITPSKKAVVLYPGKPKTNLNLDVWNWSLKGDNSCYFGLFPRAWTVYEEPHPDIRLICKQVSPVIPHNYKETSYPTGVYEWKIENHNASSDVDISLMLTWQNSIGTESDQAGGHYNKTFSYKEGGSSIKGITLIHKKTQKVDKQVYNDPFELSIAVREDPGLKITYNTRFETTSRLDAANLWYTFNKTGELENTDDSRPSAPKRPIGSAIAVKVTVPAGGSKTIVFSIAWDSPICRFQMGSGYYRRYTKFYGNAGNNSQKIAFDSIQNYKSWDTDISRWQNPILHDPTLPKFYKMALFNELYYFVDGGSVWTNGSVPEIAPSRYPIKHLLKPEDTSDPNSVGRFAYLESLEYLMYNTYDVHFYSSFALISLWPLLEVSLQYDISDSTLIDYNLNWECIHSGSQIPRKAKCAVPHDLGNPGEDPWKRVNAYNIQDVSRWKDLPCKFILQVYRDYLVVQDRNFLLQVYGVVEEVIRRSFEEFDKDKDGVIDNEGFPDQTYDTWSAIGCSAYSGGLWLASLKAASEMAKVLGFKEDQEVYDRIFENGSKSYNKKLWNGHYFNYDSSKSVHANSIMSDMLAGHWYLISCGLESYITFDQALSSLSIINEYNVKSYGKEICGAVNGMRPEGMVDTTCLQSAEVWIGTSFSLAATMLLHRMDKEAWDLVEGIVNSSYQKWGFQYQTPEAWDLNGQYRAAAYMRPLSIWSIQWAIEKRKDFDYYTEYSKTQPQNSRESLLN</sequence>
<feature type="region of interest" description="Disordered" evidence="1">
    <location>
        <begin position="267"/>
        <end position="294"/>
    </location>
</feature>
<reference evidence="4" key="1">
    <citation type="submission" date="2020-01" db="EMBL/GenBank/DDBJ databases">
        <title>Development of genomics and gene disruption for Polysphondylium violaceum indicates a role for the polyketide synthase stlB in stalk morphogenesis.</title>
        <authorList>
            <person name="Narita B."/>
            <person name="Kawabe Y."/>
            <person name="Kin K."/>
            <person name="Saito T."/>
            <person name="Gibbs R."/>
            <person name="Kuspa A."/>
            <person name="Muzny D."/>
            <person name="Queller D."/>
            <person name="Richards S."/>
            <person name="Strassman J."/>
            <person name="Sucgang R."/>
            <person name="Worley K."/>
            <person name="Schaap P."/>
        </authorList>
    </citation>
    <scope>NUCLEOTIDE SEQUENCE</scope>
    <source>
        <strain evidence="4">QSvi11</strain>
    </source>
</reference>
<dbReference type="InterPro" id="IPR012341">
    <property type="entry name" value="6hp_glycosidase-like_sf"/>
</dbReference>
<dbReference type="OrthoDB" id="730489at2759"/>
<keyword evidence="5" id="KW-1185">Reference proteome</keyword>
<name>A0A8J4PXL4_9MYCE</name>
<dbReference type="PANTHER" id="PTHR12654:SF0">
    <property type="entry name" value="NON-LYSOSOMAL GLUCOSYLCERAMIDASE"/>
    <property type="match status" value="1"/>
</dbReference>
<dbReference type="GO" id="GO:0005975">
    <property type="term" value="P:carbohydrate metabolic process"/>
    <property type="evidence" value="ECO:0007669"/>
    <property type="project" value="InterPro"/>
</dbReference>
<feature type="domain" description="Glycosyl-hydrolase family 116 N-terminal" evidence="3">
    <location>
        <begin position="415"/>
        <end position="741"/>
    </location>
</feature>
<dbReference type="InterPro" id="IPR052566">
    <property type="entry name" value="Non-lysos_glucosylceramidase"/>
</dbReference>
<dbReference type="InterPro" id="IPR008928">
    <property type="entry name" value="6-hairpin_glycosidase_sf"/>
</dbReference>
<evidence type="ECO:0000313" key="4">
    <source>
        <dbReference type="EMBL" id="KAF2076803.1"/>
    </source>
</evidence>
<dbReference type="Pfam" id="PF04685">
    <property type="entry name" value="DUF608"/>
    <property type="match status" value="1"/>
</dbReference>
<feature type="domain" description="Glycosyl-hydrolase family 116 catalytic region" evidence="2">
    <location>
        <begin position="811"/>
        <end position="1173"/>
    </location>
</feature>
<dbReference type="InterPro" id="IPR024462">
    <property type="entry name" value="GH116_N"/>
</dbReference>
<comment type="caution">
    <text evidence="4">The sequence shown here is derived from an EMBL/GenBank/DDBJ whole genome shotgun (WGS) entry which is preliminary data.</text>
</comment>
<dbReference type="InterPro" id="IPR006775">
    <property type="entry name" value="GH116_catalytic"/>
</dbReference>
<feature type="region of interest" description="Disordered" evidence="1">
    <location>
        <begin position="37"/>
        <end position="60"/>
    </location>
</feature>
<evidence type="ECO:0000256" key="1">
    <source>
        <dbReference type="SAM" id="MobiDB-lite"/>
    </source>
</evidence>
<organism evidence="4 5">
    <name type="scientific">Polysphondylium violaceum</name>
    <dbReference type="NCBI Taxonomy" id="133409"/>
    <lineage>
        <taxon>Eukaryota</taxon>
        <taxon>Amoebozoa</taxon>
        <taxon>Evosea</taxon>
        <taxon>Eumycetozoa</taxon>
        <taxon>Dictyostelia</taxon>
        <taxon>Dictyosteliales</taxon>
        <taxon>Dictyosteliaceae</taxon>
        <taxon>Polysphondylium</taxon>
    </lineage>
</organism>
<dbReference type="Pfam" id="PF12215">
    <property type="entry name" value="Glyco_hydr_116N"/>
    <property type="match status" value="1"/>
</dbReference>
<feature type="region of interest" description="Disordered" evidence="1">
    <location>
        <begin position="126"/>
        <end position="148"/>
    </location>
</feature>